<feature type="domain" description="NAD-dependent epimerase/dehydratase" evidence="1">
    <location>
        <begin position="6"/>
        <end position="227"/>
    </location>
</feature>
<dbReference type="SUPFAM" id="SSF51735">
    <property type="entry name" value="NAD(P)-binding Rossmann-fold domains"/>
    <property type="match status" value="1"/>
</dbReference>
<keyword evidence="3" id="KW-1185">Reference proteome</keyword>
<dbReference type="PANTHER" id="PTHR43245">
    <property type="entry name" value="BIFUNCTIONAL POLYMYXIN RESISTANCE PROTEIN ARNA"/>
    <property type="match status" value="1"/>
</dbReference>
<dbReference type="InterPro" id="IPR001509">
    <property type="entry name" value="Epimerase_deHydtase"/>
</dbReference>
<dbReference type="EMBL" id="JAMDHA010000023">
    <property type="protein sequence ID" value="MDD1009915.1"/>
    <property type="molecule type" value="Genomic_DNA"/>
</dbReference>
<dbReference type="InterPro" id="IPR050177">
    <property type="entry name" value="Lipid_A_modif_metabolic_enz"/>
</dbReference>
<evidence type="ECO:0000313" key="3">
    <source>
        <dbReference type="Proteomes" id="UP001148185"/>
    </source>
</evidence>
<reference evidence="2 3" key="1">
    <citation type="submission" date="2022-05" db="EMBL/GenBank/DDBJ databases">
        <title>Novel Pseudomonas spp. Isolated from a Rainbow Trout Aquaculture Facility.</title>
        <authorList>
            <person name="Testerman T."/>
            <person name="Graf J."/>
        </authorList>
    </citation>
    <scope>NUCLEOTIDE SEQUENCE [LARGE SCALE GENOMIC DNA]</scope>
    <source>
        <strain evidence="2 3">ID1042</strain>
    </source>
</reference>
<protein>
    <submittedName>
        <fullName evidence="2">SDR family oxidoreductase</fullName>
    </submittedName>
</protein>
<dbReference type="Pfam" id="PF01370">
    <property type="entry name" value="Epimerase"/>
    <property type="match status" value="1"/>
</dbReference>
<dbReference type="AlphaFoldDB" id="A0A9X4HBE7"/>
<dbReference type="CDD" id="cd05232">
    <property type="entry name" value="UDP_G4E_4_SDR_e"/>
    <property type="match status" value="1"/>
</dbReference>
<evidence type="ECO:0000313" key="2">
    <source>
        <dbReference type="EMBL" id="MDD1009915.1"/>
    </source>
</evidence>
<dbReference type="PANTHER" id="PTHR43245:SF58">
    <property type="entry name" value="BLL5923 PROTEIN"/>
    <property type="match status" value="1"/>
</dbReference>
<name>A0A9X4HBE7_9PSED</name>
<dbReference type="RefSeq" id="WP_273877684.1">
    <property type="nucleotide sequence ID" value="NZ_JAMDHA010000023.1"/>
</dbReference>
<comment type="caution">
    <text evidence="2">The sequence shown here is derived from an EMBL/GenBank/DDBJ whole genome shotgun (WGS) entry which is preliminary data.</text>
</comment>
<dbReference type="Proteomes" id="UP001148185">
    <property type="component" value="Unassembled WGS sequence"/>
</dbReference>
<organism evidence="2 3">
    <name type="scientific">Pseudomonas shahriarae</name>
    <dbReference type="NCBI Taxonomy" id="2745512"/>
    <lineage>
        <taxon>Bacteria</taxon>
        <taxon>Pseudomonadati</taxon>
        <taxon>Pseudomonadota</taxon>
        <taxon>Gammaproteobacteria</taxon>
        <taxon>Pseudomonadales</taxon>
        <taxon>Pseudomonadaceae</taxon>
        <taxon>Pseudomonas</taxon>
    </lineage>
</organism>
<evidence type="ECO:0000259" key="1">
    <source>
        <dbReference type="Pfam" id="PF01370"/>
    </source>
</evidence>
<accession>A0A9X4HBE7</accession>
<dbReference type="InterPro" id="IPR036291">
    <property type="entry name" value="NAD(P)-bd_dom_sf"/>
</dbReference>
<sequence>MNEPHVLVTGATGLVGEAVVFRLLRDRKFAPIAAVRSESRLSGLCRVVPFDLDDALVQPSLSGVQVVVHCAARVHVMNDSAADVLEEYRRVNVDGTVRLARMAAQVGVERFIYISSVKVNGEMTPPGVSYKASDAPAPVDPYGISKREAEDALRQISIETGMQVVIIRPPLVYGPGVKANFLSMMRWLVRGVPLPLGAIHNKRSMVSIGNLVDLINICITHPQAAGNVFLVSDGEDFSTSQLLVRMAVALKVKARLLAVPSWALTACASLIGRRDIANRLCGSLQVDISETFATLGWQPVINTDAALQQTAEHYLAQARP</sequence>
<proteinExistence type="predicted"/>
<dbReference type="Gene3D" id="3.40.50.720">
    <property type="entry name" value="NAD(P)-binding Rossmann-like Domain"/>
    <property type="match status" value="1"/>
</dbReference>
<gene>
    <name evidence="2" type="ORF">M5G27_20775</name>
</gene>